<feature type="region of interest" description="Disordered" evidence="1">
    <location>
        <begin position="30"/>
        <end position="65"/>
    </location>
</feature>
<organism evidence="2 3">
    <name type="scientific">Hoeflea prorocentri</name>
    <dbReference type="NCBI Taxonomy" id="1922333"/>
    <lineage>
        <taxon>Bacteria</taxon>
        <taxon>Pseudomonadati</taxon>
        <taxon>Pseudomonadota</taxon>
        <taxon>Alphaproteobacteria</taxon>
        <taxon>Hyphomicrobiales</taxon>
        <taxon>Rhizobiaceae</taxon>
        <taxon>Hoeflea</taxon>
    </lineage>
</organism>
<feature type="compositionally biased region" description="Basic and acidic residues" evidence="1">
    <location>
        <begin position="30"/>
        <end position="40"/>
    </location>
</feature>
<proteinExistence type="predicted"/>
<reference evidence="2" key="1">
    <citation type="submission" date="2022-11" db="EMBL/GenBank/DDBJ databases">
        <title>Draft genome sequence of Hoeflea poritis E7-10 and Hoeflea prorocentri PM5-8, separated from scleractinian coral Porites lutea and marine dinoflagellate.</title>
        <authorList>
            <person name="Zhang G."/>
            <person name="Wei Q."/>
            <person name="Cai L."/>
        </authorList>
    </citation>
    <scope>NUCLEOTIDE SEQUENCE</scope>
    <source>
        <strain evidence="2">PM5-8</strain>
    </source>
</reference>
<name>A0A9X3ZIG6_9HYPH</name>
<feature type="compositionally biased region" description="Basic and acidic residues" evidence="1">
    <location>
        <begin position="49"/>
        <end position="65"/>
    </location>
</feature>
<keyword evidence="3" id="KW-1185">Reference proteome</keyword>
<comment type="caution">
    <text evidence="2">The sequence shown here is derived from an EMBL/GenBank/DDBJ whole genome shotgun (WGS) entry which is preliminary data.</text>
</comment>
<evidence type="ECO:0000313" key="3">
    <source>
        <dbReference type="Proteomes" id="UP001151234"/>
    </source>
</evidence>
<evidence type="ECO:0000256" key="1">
    <source>
        <dbReference type="SAM" id="MobiDB-lite"/>
    </source>
</evidence>
<dbReference type="RefSeq" id="WP_267990936.1">
    <property type="nucleotide sequence ID" value="NZ_JAPJZI010000001.1"/>
</dbReference>
<dbReference type="EMBL" id="JAPJZI010000001">
    <property type="protein sequence ID" value="MDA5399505.1"/>
    <property type="molecule type" value="Genomic_DNA"/>
</dbReference>
<gene>
    <name evidence="2" type="ORF">OQ273_13055</name>
</gene>
<protein>
    <submittedName>
        <fullName evidence="2">Uncharacterized protein</fullName>
    </submittedName>
</protein>
<dbReference type="Proteomes" id="UP001151234">
    <property type="component" value="Unassembled WGS sequence"/>
</dbReference>
<evidence type="ECO:0000313" key="2">
    <source>
        <dbReference type="EMBL" id="MDA5399505.1"/>
    </source>
</evidence>
<sequence>MVQILLFIAVLIVGWMGYKRFLKEAERVSKSVRRQEKESETGAQGTLVKDPKTGEYRLERDEDEQ</sequence>
<dbReference type="AlphaFoldDB" id="A0A9X3ZIG6"/>
<accession>A0A9X3ZIG6</accession>